<dbReference type="GeneID" id="13994966"/>
<dbReference type="Gene3D" id="3.10.620.30">
    <property type="match status" value="1"/>
</dbReference>
<dbReference type="EMBL" id="JX100810">
    <property type="protein sequence ID" value="AFU87907.1"/>
    <property type="molecule type" value="Genomic_DNA"/>
</dbReference>
<accession>K4K607</accession>
<dbReference type="Pfam" id="PF06035">
    <property type="entry name" value="Peptidase_C93"/>
    <property type="match status" value="1"/>
</dbReference>
<evidence type="ECO:0000313" key="2">
    <source>
        <dbReference type="Proteomes" id="UP000000463"/>
    </source>
</evidence>
<sequence>MRILAGLLACLALLSCSPAASQCPEIPLIGAVRGGAVNSTISPARVAAINIYELAYFCRRAPKALICAGGPGKALASTDVISIDLEMRKKFEYRDDKLRIGNADFWDNDTLCGDCEDYALTLAERLHKAGQGGDRMILMMWSPGIGLAHATLLVETADQGWYEVGVGAAETPAPYDSTRGDRFGGIRMDGKRKIGPMPGYRVDVEKTAIYRTP</sequence>
<keyword evidence="2" id="KW-1185">Reference proteome</keyword>
<name>K4K607_9CAUD</name>
<gene>
    <name evidence="1" type="ORF">CcrColossus_gp037</name>
</gene>
<organism evidence="1 2">
    <name type="scientific">Caulobacter phage CcrColossus</name>
    <dbReference type="NCBI Taxonomy" id="1211640"/>
    <lineage>
        <taxon>Viruses</taxon>
        <taxon>Duplodnaviria</taxon>
        <taxon>Heunggongvirae</taxon>
        <taxon>Uroviricota</taxon>
        <taxon>Caudoviricetes</taxon>
        <taxon>Jeanschmidtviridae</taxon>
        <taxon>Colossusvirus</taxon>
        <taxon>Colossusvirus colossus</taxon>
    </lineage>
</organism>
<dbReference type="RefSeq" id="YP_006988271.1">
    <property type="nucleotide sequence ID" value="NC_019406.1"/>
</dbReference>
<dbReference type="Proteomes" id="UP000000463">
    <property type="component" value="Segment"/>
</dbReference>
<protein>
    <submittedName>
        <fullName evidence="1">Putative transglutaminase-like cysteine peptidase</fullName>
    </submittedName>
</protein>
<reference evidence="1 2" key="1">
    <citation type="journal article" date="2012" name="BMC Genomics">
        <title>The Caulobacter crescentus phage phiCbK: genomics of a canonical phage.</title>
        <authorList>
            <person name="Gill J.J."/>
            <person name="Berry J.D."/>
            <person name="Russell W.K."/>
            <person name="Lessor L."/>
            <person name="Escobar Garcia D.A."/>
            <person name="Hernandez D."/>
            <person name="Kane A."/>
            <person name="Keene J."/>
            <person name="Maddox M."/>
            <person name="Martin R."/>
            <person name="Mohan S."/>
            <person name="Thorn A.M."/>
            <person name="Russell D.H."/>
            <person name="Young R."/>
        </authorList>
    </citation>
    <scope>NUCLEOTIDE SEQUENCE [LARGE SCALE GENOMIC DNA]</scope>
</reference>
<dbReference type="KEGG" id="vg:13994966"/>
<evidence type="ECO:0000313" key="1">
    <source>
        <dbReference type="EMBL" id="AFU87907.1"/>
    </source>
</evidence>
<proteinExistence type="predicted"/>
<dbReference type="PROSITE" id="PS51257">
    <property type="entry name" value="PROKAR_LIPOPROTEIN"/>
    <property type="match status" value="1"/>
</dbReference>
<dbReference type="InterPro" id="IPR010319">
    <property type="entry name" value="Transglutaminase-like_Cys_pept"/>
</dbReference>